<evidence type="ECO:0000256" key="14">
    <source>
        <dbReference type="ARBA" id="ARBA00041592"/>
    </source>
</evidence>
<evidence type="ECO:0000313" key="18">
    <source>
        <dbReference type="EMBL" id="MTH30613.1"/>
    </source>
</evidence>
<dbReference type="GO" id="GO:0044716">
    <property type="term" value="F:8-oxo-GDP phosphatase activity"/>
    <property type="evidence" value="ECO:0007669"/>
    <property type="project" value="TreeGrafter"/>
</dbReference>
<feature type="domain" description="Nudix hydrolase" evidence="17">
    <location>
        <begin position="2"/>
        <end position="129"/>
    </location>
</feature>
<dbReference type="RefSeq" id="WP_155036592.1">
    <property type="nucleotide sequence ID" value="NZ_JBHTIG010000051.1"/>
</dbReference>
<proteinExistence type="inferred from homology"/>
<keyword evidence="19" id="KW-1185">Reference proteome</keyword>
<dbReference type="EC" id="3.6.1.55" evidence="12"/>
<evidence type="ECO:0000256" key="2">
    <source>
        <dbReference type="ARBA" id="ARBA00005582"/>
    </source>
</evidence>
<dbReference type="CDD" id="cd03425">
    <property type="entry name" value="NUDIX_MutT_NudA_like"/>
    <property type="match status" value="1"/>
</dbReference>
<dbReference type="InterPro" id="IPR015797">
    <property type="entry name" value="NUDIX_hydrolase-like_dom_sf"/>
</dbReference>
<dbReference type="PANTHER" id="PTHR47707">
    <property type="entry name" value="8-OXO-DGTP DIPHOSPHATASE"/>
    <property type="match status" value="1"/>
</dbReference>
<gene>
    <name evidence="18" type="ORF">GJV77_11965</name>
</gene>
<dbReference type="GO" id="GO:0046872">
    <property type="term" value="F:metal ion binding"/>
    <property type="evidence" value="ECO:0007669"/>
    <property type="project" value="UniProtKB-KW"/>
</dbReference>
<reference evidence="18 19" key="1">
    <citation type="journal article" date="2006" name="Int. J. Syst. Evol. Microbiol.">
        <title>Myroides pelagicus sp. nov., isolated from seawater in Thailand.</title>
        <authorList>
            <person name="Yoon J."/>
            <person name="Maneerat S."/>
            <person name="Kawai F."/>
            <person name="Yokota A."/>
        </authorList>
    </citation>
    <scope>NUCLEOTIDE SEQUENCE [LARGE SCALE GENOMIC DNA]</scope>
    <source>
        <strain evidence="18 19">SM1T</strain>
    </source>
</reference>
<evidence type="ECO:0000256" key="11">
    <source>
        <dbReference type="ARBA" id="ARBA00036904"/>
    </source>
</evidence>
<dbReference type="PANTHER" id="PTHR47707:SF1">
    <property type="entry name" value="NUDIX HYDROLASE FAMILY PROTEIN"/>
    <property type="match status" value="1"/>
</dbReference>
<dbReference type="GO" id="GO:0035539">
    <property type="term" value="F:8-oxo-7,8-dihydrodeoxyguanosine triphosphate pyrophosphatase activity"/>
    <property type="evidence" value="ECO:0007669"/>
    <property type="project" value="UniProtKB-EC"/>
</dbReference>
<dbReference type="Pfam" id="PF00293">
    <property type="entry name" value="NUDIX"/>
    <property type="match status" value="1"/>
</dbReference>
<evidence type="ECO:0000259" key="17">
    <source>
        <dbReference type="PROSITE" id="PS51462"/>
    </source>
</evidence>
<keyword evidence="9" id="KW-0234">DNA repair</keyword>
<dbReference type="InterPro" id="IPR047127">
    <property type="entry name" value="MutT-like"/>
</dbReference>
<name>A0A7K1GQF8_9FLAO</name>
<dbReference type="GO" id="GO:0044715">
    <property type="term" value="F:8-oxo-dGDP phosphatase activity"/>
    <property type="evidence" value="ECO:0007669"/>
    <property type="project" value="TreeGrafter"/>
</dbReference>
<comment type="catalytic activity">
    <reaction evidence="10">
        <text>8-oxo-dGTP + H2O = 8-oxo-dGMP + diphosphate + H(+)</text>
        <dbReference type="Rhea" id="RHEA:31575"/>
        <dbReference type="ChEBI" id="CHEBI:15377"/>
        <dbReference type="ChEBI" id="CHEBI:15378"/>
        <dbReference type="ChEBI" id="CHEBI:33019"/>
        <dbReference type="ChEBI" id="CHEBI:63224"/>
        <dbReference type="ChEBI" id="CHEBI:77896"/>
        <dbReference type="EC" id="3.6.1.55"/>
    </reaction>
</comment>
<protein>
    <recommendedName>
        <fullName evidence="13">8-oxo-dGTP diphosphatase</fullName>
        <ecNumber evidence="12">3.6.1.55</ecNumber>
    </recommendedName>
    <alternativeName>
        <fullName evidence="16">7,8-dihydro-8-oxoguanine-triphosphatase</fullName>
    </alternativeName>
    <alternativeName>
        <fullName evidence="15">Mutator protein MutT</fullName>
    </alternativeName>
    <alternativeName>
        <fullName evidence="14">dGTP pyrophosphohydrolase</fullName>
    </alternativeName>
</protein>
<dbReference type="AlphaFoldDB" id="A0A7K1GQF8"/>
<dbReference type="EMBL" id="WMJY01000032">
    <property type="protein sequence ID" value="MTH30613.1"/>
    <property type="molecule type" value="Genomic_DNA"/>
</dbReference>
<evidence type="ECO:0000256" key="16">
    <source>
        <dbReference type="ARBA" id="ARBA00042798"/>
    </source>
</evidence>
<keyword evidence="4" id="KW-0235">DNA replication</keyword>
<accession>A0A7K1GQF8</accession>
<sequence>MKTVEVVAAIIINGDYIFCAQRNYNDKEYLSYKFEFPGGKIEQEETYEQALLREIREELDWSITIDEFFMSVDYTYPDFKLIMHTYLCSPVNEEFNLNEHASFKWIKPADLKYLNWAAADIPIVDKLIKKSL</sequence>
<dbReference type="Proteomes" id="UP000488936">
    <property type="component" value="Unassembled WGS sequence"/>
</dbReference>
<evidence type="ECO:0000256" key="3">
    <source>
        <dbReference type="ARBA" id="ARBA00022457"/>
    </source>
</evidence>
<comment type="cofactor">
    <cofactor evidence="1">
        <name>Mg(2+)</name>
        <dbReference type="ChEBI" id="CHEBI:18420"/>
    </cofactor>
</comment>
<evidence type="ECO:0000256" key="1">
    <source>
        <dbReference type="ARBA" id="ARBA00001946"/>
    </source>
</evidence>
<evidence type="ECO:0000256" key="8">
    <source>
        <dbReference type="ARBA" id="ARBA00022842"/>
    </source>
</evidence>
<keyword evidence="5" id="KW-0479">Metal-binding</keyword>
<keyword evidence="7" id="KW-0378">Hydrolase</keyword>
<evidence type="ECO:0000256" key="12">
    <source>
        <dbReference type="ARBA" id="ARBA00038905"/>
    </source>
</evidence>
<evidence type="ECO:0000313" key="19">
    <source>
        <dbReference type="Proteomes" id="UP000488936"/>
    </source>
</evidence>
<organism evidence="18 19">
    <name type="scientific">Myroides pelagicus</name>
    <dbReference type="NCBI Taxonomy" id="270914"/>
    <lineage>
        <taxon>Bacteria</taxon>
        <taxon>Pseudomonadati</taxon>
        <taxon>Bacteroidota</taxon>
        <taxon>Flavobacteriia</taxon>
        <taxon>Flavobacteriales</taxon>
        <taxon>Flavobacteriaceae</taxon>
        <taxon>Myroides</taxon>
    </lineage>
</organism>
<evidence type="ECO:0000256" key="9">
    <source>
        <dbReference type="ARBA" id="ARBA00023204"/>
    </source>
</evidence>
<evidence type="ECO:0000256" key="6">
    <source>
        <dbReference type="ARBA" id="ARBA00022763"/>
    </source>
</evidence>
<evidence type="ECO:0000256" key="13">
    <source>
        <dbReference type="ARBA" id="ARBA00040794"/>
    </source>
</evidence>
<evidence type="ECO:0000256" key="4">
    <source>
        <dbReference type="ARBA" id="ARBA00022705"/>
    </source>
</evidence>
<evidence type="ECO:0000256" key="10">
    <source>
        <dbReference type="ARBA" id="ARBA00035861"/>
    </source>
</evidence>
<evidence type="ECO:0000256" key="7">
    <source>
        <dbReference type="ARBA" id="ARBA00022801"/>
    </source>
</evidence>
<dbReference type="InterPro" id="IPR000086">
    <property type="entry name" value="NUDIX_hydrolase_dom"/>
</dbReference>
<keyword evidence="8" id="KW-0460">Magnesium</keyword>
<dbReference type="SUPFAM" id="SSF55811">
    <property type="entry name" value="Nudix"/>
    <property type="match status" value="1"/>
</dbReference>
<dbReference type="GO" id="GO:0008413">
    <property type="term" value="F:8-oxo-7,8-dihydroguanosine triphosphate pyrophosphatase activity"/>
    <property type="evidence" value="ECO:0007669"/>
    <property type="project" value="TreeGrafter"/>
</dbReference>
<dbReference type="OrthoDB" id="9810648at2"/>
<dbReference type="GO" id="GO:0006281">
    <property type="term" value="P:DNA repair"/>
    <property type="evidence" value="ECO:0007669"/>
    <property type="project" value="UniProtKB-KW"/>
</dbReference>
<comment type="caution">
    <text evidence="18">The sequence shown here is derived from an EMBL/GenBank/DDBJ whole genome shotgun (WGS) entry which is preliminary data.</text>
</comment>
<keyword evidence="3" id="KW-0515">Mutator protein</keyword>
<evidence type="ECO:0000256" key="15">
    <source>
        <dbReference type="ARBA" id="ARBA00041979"/>
    </source>
</evidence>
<keyword evidence="6" id="KW-0227">DNA damage</keyword>
<comment type="similarity">
    <text evidence="2">Belongs to the Nudix hydrolase family.</text>
</comment>
<dbReference type="PROSITE" id="PS51462">
    <property type="entry name" value="NUDIX"/>
    <property type="match status" value="1"/>
</dbReference>
<dbReference type="GO" id="GO:0006260">
    <property type="term" value="P:DNA replication"/>
    <property type="evidence" value="ECO:0007669"/>
    <property type="project" value="UniProtKB-KW"/>
</dbReference>
<evidence type="ECO:0000256" key="5">
    <source>
        <dbReference type="ARBA" id="ARBA00022723"/>
    </source>
</evidence>
<dbReference type="Gene3D" id="3.90.79.10">
    <property type="entry name" value="Nucleoside Triphosphate Pyrophosphohydrolase"/>
    <property type="match status" value="1"/>
</dbReference>
<comment type="catalytic activity">
    <reaction evidence="11">
        <text>8-oxo-GTP + H2O = 8-oxo-GMP + diphosphate + H(+)</text>
        <dbReference type="Rhea" id="RHEA:67616"/>
        <dbReference type="ChEBI" id="CHEBI:15377"/>
        <dbReference type="ChEBI" id="CHEBI:15378"/>
        <dbReference type="ChEBI" id="CHEBI:33019"/>
        <dbReference type="ChEBI" id="CHEBI:143553"/>
        <dbReference type="ChEBI" id="CHEBI:145694"/>
    </reaction>
</comment>